<dbReference type="PATRIC" id="fig|394096.3.peg.7501"/>
<evidence type="ECO:0000259" key="5">
    <source>
        <dbReference type="Pfam" id="PF05726"/>
    </source>
</evidence>
<evidence type="ECO:0000256" key="1">
    <source>
        <dbReference type="ARBA" id="ARBA00008416"/>
    </source>
</evidence>
<evidence type="ECO:0000256" key="2">
    <source>
        <dbReference type="RuleBase" id="RU003457"/>
    </source>
</evidence>
<name>A0A085W4N9_9BACT</name>
<dbReference type="PROSITE" id="PS51318">
    <property type="entry name" value="TAT"/>
    <property type="match status" value="1"/>
</dbReference>
<dbReference type="SUPFAM" id="SSF51182">
    <property type="entry name" value="RmlC-like cupins"/>
    <property type="match status" value="1"/>
</dbReference>
<dbReference type="Gene3D" id="2.60.120.10">
    <property type="entry name" value="Jelly Rolls"/>
    <property type="match status" value="2"/>
</dbReference>
<proteinExistence type="inferred from homology"/>
<dbReference type="InterPro" id="IPR006311">
    <property type="entry name" value="TAT_signal"/>
</dbReference>
<dbReference type="PANTHER" id="PTHR13903">
    <property type="entry name" value="PIRIN-RELATED"/>
    <property type="match status" value="1"/>
</dbReference>
<evidence type="ECO:0000313" key="7">
    <source>
        <dbReference type="Proteomes" id="UP000028725"/>
    </source>
</evidence>
<feature type="region of interest" description="Disordered" evidence="3">
    <location>
        <begin position="353"/>
        <end position="380"/>
    </location>
</feature>
<keyword evidence="7" id="KW-1185">Reference proteome</keyword>
<dbReference type="Pfam" id="PF02678">
    <property type="entry name" value="Pirin"/>
    <property type="match status" value="1"/>
</dbReference>
<dbReference type="Pfam" id="PF05726">
    <property type="entry name" value="Pirin_C"/>
    <property type="match status" value="1"/>
</dbReference>
<feature type="compositionally biased region" description="Basic and acidic residues" evidence="3">
    <location>
        <begin position="358"/>
        <end position="380"/>
    </location>
</feature>
<reference evidence="6 7" key="1">
    <citation type="submission" date="2014-04" db="EMBL/GenBank/DDBJ databases">
        <title>Genome assembly of Hyalangium minutum DSM 14724.</title>
        <authorList>
            <person name="Sharma G."/>
            <person name="Subramanian S."/>
        </authorList>
    </citation>
    <scope>NUCLEOTIDE SEQUENCE [LARGE SCALE GENOMIC DNA]</scope>
    <source>
        <strain evidence="6 7">DSM 14724</strain>
    </source>
</reference>
<feature type="domain" description="Pirin C-terminal" evidence="5">
    <location>
        <begin position="248"/>
        <end position="350"/>
    </location>
</feature>
<dbReference type="Proteomes" id="UP000028725">
    <property type="component" value="Unassembled WGS sequence"/>
</dbReference>
<dbReference type="PROSITE" id="PS51257">
    <property type="entry name" value="PROKAR_LIPOPROTEIN"/>
    <property type="match status" value="1"/>
</dbReference>
<dbReference type="InterPro" id="IPR014710">
    <property type="entry name" value="RmlC-like_jellyroll"/>
</dbReference>
<sequence>MSDVTRRDALKVIVAAGATAAVGCSRVTESREETGTISKAPQAPDPILSVEPLGFPWRTPNPFLFCVHHDDRYPAGNERMGPAASLAGRDLGQDFAGKDGWRMYHGMSVPGFPSHPHRGFETVTVVRQGLLDHSDSLGAAARYGGGDVQWLTAGQGILHSEMFPLTSREKANPLELFQIWLNLPREDKFAQPHFAMLWNNLIPRHVARDDAGRTTEVTVIAGRLGEQRPLSPPPKSWASRPDTDVAIWTLKLSPGARWTLPAASPGTNRTLYFFRGTGLRVGGRAIPPAQALTLRAEVEAPLEGGPDEVELLMLQGRPIQEPIVQHGPFVMSSRAEIQQAYIDFQRTRFGGWPWPSEDPVHPREEGRFARHADGRTERPA</sequence>
<dbReference type="InterPro" id="IPR011051">
    <property type="entry name" value="RmlC_Cupin_sf"/>
</dbReference>
<evidence type="ECO:0000256" key="3">
    <source>
        <dbReference type="SAM" id="MobiDB-lite"/>
    </source>
</evidence>
<dbReference type="InterPro" id="IPR003829">
    <property type="entry name" value="Pirin_N_dom"/>
</dbReference>
<dbReference type="OrthoDB" id="9780903at2"/>
<dbReference type="EMBL" id="JMCB01000020">
    <property type="protein sequence ID" value="KFE62652.1"/>
    <property type="molecule type" value="Genomic_DNA"/>
</dbReference>
<accession>A0A085W4N9</accession>
<dbReference type="InterPro" id="IPR012093">
    <property type="entry name" value="Pirin"/>
</dbReference>
<comment type="caution">
    <text evidence="6">The sequence shown here is derived from an EMBL/GenBank/DDBJ whole genome shotgun (WGS) entry which is preliminary data.</text>
</comment>
<dbReference type="AlphaFoldDB" id="A0A085W4N9"/>
<organism evidence="6 7">
    <name type="scientific">Hyalangium minutum</name>
    <dbReference type="NCBI Taxonomy" id="394096"/>
    <lineage>
        <taxon>Bacteria</taxon>
        <taxon>Pseudomonadati</taxon>
        <taxon>Myxococcota</taxon>
        <taxon>Myxococcia</taxon>
        <taxon>Myxococcales</taxon>
        <taxon>Cystobacterineae</taxon>
        <taxon>Archangiaceae</taxon>
        <taxon>Hyalangium</taxon>
    </lineage>
</organism>
<feature type="domain" description="Pirin N-terminal" evidence="4">
    <location>
        <begin position="109"/>
        <end position="181"/>
    </location>
</feature>
<evidence type="ECO:0000313" key="6">
    <source>
        <dbReference type="EMBL" id="KFE62652.1"/>
    </source>
</evidence>
<evidence type="ECO:0000259" key="4">
    <source>
        <dbReference type="Pfam" id="PF02678"/>
    </source>
</evidence>
<gene>
    <name evidence="6" type="ORF">DB31_3766</name>
</gene>
<dbReference type="InterPro" id="IPR008778">
    <property type="entry name" value="Pirin_C_dom"/>
</dbReference>
<comment type="similarity">
    <text evidence="1 2">Belongs to the pirin family.</text>
</comment>
<dbReference type="PANTHER" id="PTHR13903:SF8">
    <property type="entry name" value="PIRIN"/>
    <property type="match status" value="1"/>
</dbReference>
<dbReference type="STRING" id="394096.DB31_3766"/>
<protein>
    <submittedName>
        <fullName evidence="6">Pirin</fullName>
    </submittedName>
</protein>